<dbReference type="SUPFAM" id="SSF52540">
    <property type="entry name" value="P-loop containing nucleoside triphosphate hydrolases"/>
    <property type="match status" value="1"/>
</dbReference>
<dbReference type="InterPro" id="IPR013563">
    <property type="entry name" value="Oligopep_ABC_C"/>
</dbReference>
<dbReference type="InterPro" id="IPR003439">
    <property type="entry name" value="ABC_transporter-like_ATP-bd"/>
</dbReference>
<dbReference type="OrthoDB" id="9802264at2"/>
<dbReference type="Proteomes" id="UP000255367">
    <property type="component" value="Unassembled WGS sequence"/>
</dbReference>
<dbReference type="FunFam" id="3.40.50.300:FF:000016">
    <property type="entry name" value="Oligopeptide ABC transporter ATP-binding component"/>
    <property type="match status" value="1"/>
</dbReference>
<comment type="subcellular location">
    <subcellularLocation>
        <location evidence="1">Cell membrane</location>
        <topology evidence="1">Peripheral membrane protein</topology>
    </subcellularLocation>
</comment>
<dbReference type="PANTHER" id="PTHR43297">
    <property type="entry name" value="OLIGOPEPTIDE TRANSPORT ATP-BINDING PROTEIN APPD"/>
    <property type="match status" value="1"/>
</dbReference>
<dbReference type="PROSITE" id="PS00211">
    <property type="entry name" value="ABC_TRANSPORTER_1"/>
    <property type="match status" value="1"/>
</dbReference>
<name>A0A380NL28_9FIRM</name>
<comment type="similarity">
    <text evidence="2">Belongs to the ABC transporter superfamily.</text>
</comment>
<keyword evidence="3" id="KW-0813">Transport</keyword>
<dbReference type="SMART" id="SM00382">
    <property type="entry name" value="AAA"/>
    <property type="match status" value="1"/>
</dbReference>
<keyword evidence="7" id="KW-0472">Membrane</keyword>
<evidence type="ECO:0000256" key="4">
    <source>
        <dbReference type="ARBA" id="ARBA00022475"/>
    </source>
</evidence>
<dbReference type="PROSITE" id="PS50893">
    <property type="entry name" value="ABC_TRANSPORTER_2"/>
    <property type="match status" value="1"/>
</dbReference>
<feature type="domain" description="ABC transporter" evidence="8">
    <location>
        <begin position="8"/>
        <end position="259"/>
    </location>
</feature>
<dbReference type="CDD" id="cd03257">
    <property type="entry name" value="ABC_NikE_OppD_transporters"/>
    <property type="match status" value="1"/>
</dbReference>
<reference evidence="9 10" key="1">
    <citation type="submission" date="2018-06" db="EMBL/GenBank/DDBJ databases">
        <authorList>
            <consortium name="Pathogen Informatics"/>
            <person name="Doyle S."/>
        </authorList>
    </citation>
    <scope>NUCLEOTIDE SEQUENCE [LARGE SCALE GENOMIC DNA]</scope>
    <source>
        <strain evidence="9 10">NCTC12020</strain>
    </source>
</reference>
<dbReference type="InterPro" id="IPR003593">
    <property type="entry name" value="AAA+_ATPase"/>
</dbReference>
<keyword evidence="10" id="KW-1185">Reference proteome</keyword>
<evidence type="ECO:0000313" key="10">
    <source>
        <dbReference type="Proteomes" id="UP000255367"/>
    </source>
</evidence>
<evidence type="ECO:0000313" key="9">
    <source>
        <dbReference type="EMBL" id="SUP43351.1"/>
    </source>
</evidence>
<keyword evidence="9" id="KW-0378">Hydrolase</keyword>
<evidence type="ECO:0000256" key="2">
    <source>
        <dbReference type="ARBA" id="ARBA00005417"/>
    </source>
</evidence>
<dbReference type="InterPro" id="IPR027417">
    <property type="entry name" value="P-loop_NTPase"/>
</dbReference>
<dbReference type="EMBL" id="UHIO01000001">
    <property type="protein sequence ID" value="SUP43351.1"/>
    <property type="molecule type" value="Genomic_DNA"/>
</dbReference>
<accession>A0A380NL28</accession>
<evidence type="ECO:0000256" key="7">
    <source>
        <dbReference type="ARBA" id="ARBA00023136"/>
    </source>
</evidence>
<dbReference type="Gene3D" id="3.40.50.300">
    <property type="entry name" value="P-loop containing nucleotide triphosphate hydrolases"/>
    <property type="match status" value="1"/>
</dbReference>
<dbReference type="AlphaFoldDB" id="A0A380NL28"/>
<dbReference type="GO" id="GO:0005524">
    <property type="term" value="F:ATP binding"/>
    <property type="evidence" value="ECO:0007669"/>
    <property type="project" value="UniProtKB-KW"/>
</dbReference>
<keyword evidence="5" id="KW-0547">Nucleotide-binding</keyword>
<protein>
    <submittedName>
        <fullName evidence="9">Glutathione import ATP-binding protein GsiA</fullName>
        <ecNumber evidence="9">3.6.3.-</ecNumber>
    </submittedName>
</protein>
<evidence type="ECO:0000256" key="1">
    <source>
        <dbReference type="ARBA" id="ARBA00004202"/>
    </source>
</evidence>
<dbReference type="EC" id="3.6.3.-" evidence="9"/>
<evidence type="ECO:0000259" key="8">
    <source>
        <dbReference type="PROSITE" id="PS50893"/>
    </source>
</evidence>
<dbReference type="InterPro" id="IPR050388">
    <property type="entry name" value="ABC_Ni/Peptide_Import"/>
</dbReference>
<gene>
    <name evidence="9" type="primary">gsiA_7</name>
    <name evidence="9" type="ORF">NCTC12020_01153</name>
</gene>
<keyword evidence="6 9" id="KW-0067">ATP-binding</keyword>
<dbReference type="InterPro" id="IPR017871">
    <property type="entry name" value="ABC_transporter-like_CS"/>
</dbReference>
<proteinExistence type="inferred from homology"/>
<dbReference type="NCBIfam" id="TIGR01727">
    <property type="entry name" value="oligo_HPY"/>
    <property type="match status" value="1"/>
</dbReference>
<dbReference type="Pfam" id="PF08352">
    <property type="entry name" value="oligo_HPY"/>
    <property type="match status" value="1"/>
</dbReference>
<evidence type="ECO:0000256" key="3">
    <source>
        <dbReference type="ARBA" id="ARBA00022448"/>
    </source>
</evidence>
<keyword evidence="4" id="KW-1003">Cell membrane</keyword>
<evidence type="ECO:0000256" key="5">
    <source>
        <dbReference type="ARBA" id="ARBA00022741"/>
    </source>
</evidence>
<dbReference type="PANTHER" id="PTHR43297:SF2">
    <property type="entry name" value="DIPEPTIDE TRANSPORT ATP-BINDING PROTEIN DPPD"/>
    <property type="match status" value="1"/>
</dbReference>
<evidence type="ECO:0000256" key="6">
    <source>
        <dbReference type="ARBA" id="ARBA00022840"/>
    </source>
</evidence>
<dbReference type="GO" id="GO:0015833">
    <property type="term" value="P:peptide transport"/>
    <property type="evidence" value="ECO:0007669"/>
    <property type="project" value="InterPro"/>
</dbReference>
<dbReference type="Pfam" id="PF00005">
    <property type="entry name" value="ABC_tran"/>
    <property type="match status" value="1"/>
</dbReference>
<sequence length="370" mass="41420">MSEQKKILEIKHLHTHFFTDDVVVKAVDDVSLVLEEGSTLGIVGESGSGKSVTALSVMNLLMGTKGKVVEGEILLNGDDIVHIPEEKKRELRGGRISMIFQEPMTSLNPVMTIGNQLIECIKNHESLSKKEAYDRARNILEMTGVPRVDKMMKEYPFQLSGGQRQRVMIAMALICEPEVLIADEPTTALDVTIQAQILDLMNRLKEKIGTSILFITHDLGVVAEICDHVAVMYCGRVVETADVYSLFGNTAHPYTQGLLASIPKLGEKVEELTVIPGNVPNPRHMPIGCKFSPRCSYAFERCFQEEPRFFEVAPGHLSRCWLNEPNRLKPCEEVLPQPIMFHGDTYEEVTQTLMRNQEVQYKLSHEGAEA</sequence>
<dbReference type="GO" id="GO:0005886">
    <property type="term" value="C:plasma membrane"/>
    <property type="evidence" value="ECO:0007669"/>
    <property type="project" value="UniProtKB-SubCell"/>
</dbReference>
<organism evidence="9 10">
    <name type="scientific">Veillonella criceti</name>
    <dbReference type="NCBI Taxonomy" id="103891"/>
    <lineage>
        <taxon>Bacteria</taxon>
        <taxon>Bacillati</taxon>
        <taxon>Bacillota</taxon>
        <taxon>Negativicutes</taxon>
        <taxon>Veillonellales</taxon>
        <taxon>Veillonellaceae</taxon>
        <taxon>Veillonella</taxon>
    </lineage>
</organism>
<dbReference type="GO" id="GO:0016887">
    <property type="term" value="F:ATP hydrolysis activity"/>
    <property type="evidence" value="ECO:0007669"/>
    <property type="project" value="InterPro"/>
</dbReference>